<evidence type="ECO:0000313" key="2">
    <source>
        <dbReference type="Proteomes" id="UP000220621"/>
    </source>
</evidence>
<feature type="non-terminal residue" evidence="1">
    <location>
        <position position="30"/>
    </location>
</feature>
<organism evidence="1 2">
    <name type="scientific">Bacillus wiedmannii</name>
    <dbReference type="NCBI Taxonomy" id="1890302"/>
    <lineage>
        <taxon>Bacteria</taxon>
        <taxon>Bacillati</taxon>
        <taxon>Bacillota</taxon>
        <taxon>Bacilli</taxon>
        <taxon>Bacillales</taxon>
        <taxon>Bacillaceae</taxon>
        <taxon>Bacillus</taxon>
        <taxon>Bacillus cereus group</taxon>
    </lineage>
</organism>
<name>A0A2B5ZXP9_9BACI</name>
<comment type="caution">
    <text evidence="1">The sequence shown here is derived from an EMBL/GenBank/DDBJ whole genome shotgun (WGS) entry which is preliminary data.</text>
</comment>
<proteinExistence type="predicted"/>
<dbReference type="Proteomes" id="UP000220621">
    <property type="component" value="Unassembled WGS sequence"/>
</dbReference>
<reference evidence="1 2" key="1">
    <citation type="submission" date="2017-09" db="EMBL/GenBank/DDBJ databases">
        <title>Large-scale bioinformatics analysis of Bacillus genomes uncovers conserved roles of natural products in bacterial physiology.</title>
        <authorList>
            <consortium name="Agbiome Team Llc"/>
            <person name="Bleich R.M."/>
            <person name="Grubbs K.J."/>
            <person name="Santa Maria K.C."/>
            <person name="Allen S.E."/>
            <person name="Farag S."/>
            <person name="Shank E.A."/>
            <person name="Bowers A."/>
        </authorList>
    </citation>
    <scope>NUCLEOTIDE SEQUENCE [LARGE SCALE GENOMIC DNA]</scope>
    <source>
        <strain evidence="1 2">AFS010764</strain>
    </source>
</reference>
<dbReference type="EMBL" id="NUDL01000139">
    <property type="protein sequence ID" value="PEM44138.1"/>
    <property type="molecule type" value="Genomic_DNA"/>
</dbReference>
<gene>
    <name evidence="1" type="ORF">CN611_29185</name>
</gene>
<evidence type="ECO:0000313" key="1">
    <source>
        <dbReference type="EMBL" id="PEM44138.1"/>
    </source>
</evidence>
<accession>A0A2B5ZXP9</accession>
<sequence length="30" mass="3575">MKSDTYTKDQQENVGLFFLPKIGWCVYTVY</sequence>
<dbReference type="AlphaFoldDB" id="A0A2B5ZXP9"/>
<protein>
    <submittedName>
        <fullName evidence="1">GntR family transcriptional regulator</fullName>
    </submittedName>
</protein>